<dbReference type="Proteomes" id="UP000249819">
    <property type="component" value="Unassembled WGS sequence"/>
</dbReference>
<reference evidence="1 2" key="1">
    <citation type="submission" date="2018-06" db="EMBL/GenBank/DDBJ databases">
        <title>Genomic Encyclopedia of Archaeal and Bacterial Type Strains, Phase II (KMG-II): from individual species to whole genera.</title>
        <authorList>
            <person name="Goeker M."/>
        </authorList>
    </citation>
    <scope>NUCLEOTIDE SEQUENCE [LARGE SCALE GENOMIC DNA]</scope>
    <source>
        <strain evidence="1 2">DSM 29821</strain>
    </source>
</reference>
<comment type="caution">
    <text evidence="1">The sequence shown here is derived from an EMBL/GenBank/DDBJ whole genome shotgun (WGS) entry which is preliminary data.</text>
</comment>
<name>A0A327W5Z2_9BACT</name>
<sequence length="112" mass="12448">MLNIIKHFMPPACIMLGAGQSLNLGEYTLFIKLASLPTCSGLYFSFPHLEIMKGEKVAVYASNGKYQKRNIDGRTIHCLYFGEGSNFWNNPEIKSAKVELAKIDLNSGFGIN</sequence>
<protein>
    <submittedName>
        <fullName evidence="1">Uncharacterized protein</fullName>
    </submittedName>
</protein>
<accession>A0A327W5Z2</accession>
<gene>
    <name evidence="1" type="ORF">CLV59_102530</name>
</gene>
<dbReference type="EMBL" id="QLMA01000002">
    <property type="protein sequence ID" value="RAJ85825.1"/>
    <property type="molecule type" value="Genomic_DNA"/>
</dbReference>
<dbReference type="AlphaFoldDB" id="A0A327W5Z2"/>
<keyword evidence="2" id="KW-1185">Reference proteome</keyword>
<proteinExistence type="predicted"/>
<evidence type="ECO:0000313" key="2">
    <source>
        <dbReference type="Proteomes" id="UP000249819"/>
    </source>
</evidence>
<evidence type="ECO:0000313" key="1">
    <source>
        <dbReference type="EMBL" id="RAJ85825.1"/>
    </source>
</evidence>
<organism evidence="1 2">
    <name type="scientific">Chitinophaga dinghuensis</name>
    <dbReference type="NCBI Taxonomy" id="1539050"/>
    <lineage>
        <taxon>Bacteria</taxon>
        <taxon>Pseudomonadati</taxon>
        <taxon>Bacteroidota</taxon>
        <taxon>Chitinophagia</taxon>
        <taxon>Chitinophagales</taxon>
        <taxon>Chitinophagaceae</taxon>
        <taxon>Chitinophaga</taxon>
    </lineage>
</organism>